<feature type="compositionally biased region" description="Polar residues" evidence="1">
    <location>
        <begin position="231"/>
        <end position="248"/>
    </location>
</feature>
<keyword evidence="2" id="KW-0472">Membrane</keyword>
<feature type="compositionally biased region" description="Basic and acidic residues" evidence="1">
    <location>
        <begin position="305"/>
        <end position="334"/>
    </location>
</feature>
<evidence type="ECO:0000313" key="3">
    <source>
        <dbReference type="EMBL" id="KAK2626692.1"/>
    </source>
</evidence>
<feature type="compositionally biased region" description="Basic residues" evidence="1">
    <location>
        <begin position="178"/>
        <end position="188"/>
    </location>
</feature>
<keyword evidence="2" id="KW-1133">Transmembrane helix</keyword>
<evidence type="ECO:0000256" key="1">
    <source>
        <dbReference type="SAM" id="MobiDB-lite"/>
    </source>
</evidence>
<feature type="compositionally biased region" description="Low complexity" evidence="1">
    <location>
        <begin position="378"/>
        <end position="392"/>
    </location>
</feature>
<protein>
    <recommendedName>
        <fullName evidence="5">Endosomal spry domain-containing protein</fullName>
    </recommendedName>
</protein>
<reference evidence="3" key="1">
    <citation type="submission" date="2023-06" db="EMBL/GenBank/DDBJ databases">
        <title>Draft genome of Marssonina rosae.</title>
        <authorList>
            <person name="Cheng Q."/>
        </authorList>
    </citation>
    <scope>NUCLEOTIDE SEQUENCE</scope>
    <source>
        <strain evidence="3">R4</strain>
    </source>
</reference>
<proteinExistence type="predicted"/>
<feature type="compositionally biased region" description="Polar residues" evidence="1">
    <location>
        <begin position="151"/>
        <end position="163"/>
    </location>
</feature>
<feature type="region of interest" description="Disordered" evidence="1">
    <location>
        <begin position="220"/>
        <end position="432"/>
    </location>
</feature>
<sequence length="432" mass="47378">MAPLPESSRIRSYLSSLFSRAPSPTPTPLATALHHLLRRSVEDTRKGVTRPNDIPNKVVFIFLGLIGAGFVITGIWFFFWAKNGGFYFKEDDWEEYKSTVLRRKGPNGTTLSGATESTDLGGGSVVHGEKRWGRRKKRGSARYKDLDEEGSQVTSSLGGSTLARSDMGETADPARKDKKDKKRAKRSKGQRDAAARSDAGTGDEMDVGVADAVRAYRHEKPARVGGINRQPDGSSWDGSNTHDGSTAASDLLSHREKTPTTTPTKSQPERAEPPLAGGGIRQVAPSTRVSTGSFWSRSRGSADGTSERIKAEAEKLQEKGRAAQRREFSFHAGDDSTVASPPARDRQARREERERRRASRSPTKRVPGGFIEEERMLGSDLGSRSDLSSDVGTKIYPHPLPGLSVAGNEYVEERRKKRHGGYRRGRSDSLDE</sequence>
<evidence type="ECO:0000256" key="2">
    <source>
        <dbReference type="SAM" id="Phobius"/>
    </source>
</evidence>
<evidence type="ECO:0000313" key="4">
    <source>
        <dbReference type="Proteomes" id="UP001285354"/>
    </source>
</evidence>
<feature type="transmembrane region" description="Helical" evidence="2">
    <location>
        <begin position="58"/>
        <end position="79"/>
    </location>
</feature>
<dbReference type="EMBL" id="JAUBYV010000005">
    <property type="protein sequence ID" value="KAK2626692.1"/>
    <property type="molecule type" value="Genomic_DNA"/>
</dbReference>
<accession>A0AAD9T111</accession>
<feature type="compositionally biased region" description="Polar residues" evidence="1">
    <location>
        <begin position="107"/>
        <end position="118"/>
    </location>
</feature>
<feature type="compositionally biased region" description="Basic and acidic residues" evidence="1">
    <location>
        <begin position="343"/>
        <end position="355"/>
    </location>
</feature>
<dbReference type="AlphaFoldDB" id="A0AAD9T111"/>
<name>A0AAD9T111_9HELO</name>
<feature type="compositionally biased region" description="Basic residues" evidence="1">
    <location>
        <begin position="132"/>
        <end position="141"/>
    </location>
</feature>
<dbReference type="Proteomes" id="UP001285354">
    <property type="component" value="Unassembled WGS sequence"/>
</dbReference>
<comment type="caution">
    <text evidence="3">The sequence shown here is derived from an EMBL/GenBank/DDBJ whole genome shotgun (WGS) entry which is preliminary data.</text>
</comment>
<evidence type="ECO:0008006" key="5">
    <source>
        <dbReference type="Google" id="ProtNLM"/>
    </source>
</evidence>
<feature type="compositionally biased region" description="Polar residues" evidence="1">
    <location>
        <begin position="284"/>
        <end position="299"/>
    </location>
</feature>
<keyword evidence="4" id="KW-1185">Reference proteome</keyword>
<feature type="compositionally biased region" description="Basic residues" evidence="1">
    <location>
        <begin position="415"/>
        <end position="424"/>
    </location>
</feature>
<feature type="region of interest" description="Disordered" evidence="1">
    <location>
        <begin position="104"/>
        <end position="206"/>
    </location>
</feature>
<gene>
    <name evidence="3" type="ORF">QTJ16_003867</name>
</gene>
<keyword evidence="2" id="KW-0812">Transmembrane</keyword>
<organism evidence="3 4">
    <name type="scientific">Diplocarpon rosae</name>
    <dbReference type="NCBI Taxonomy" id="946125"/>
    <lineage>
        <taxon>Eukaryota</taxon>
        <taxon>Fungi</taxon>
        <taxon>Dikarya</taxon>
        <taxon>Ascomycota</taxon>
        <taxon>Pezizomycotina</taxon>
        <taxon>Leotiomycetes</taxon>
        <taxon>Helotiales</taxon>
        <taxon>Drepanopezizaceae</taxon>
        <taxon>Diplocarpon</taxon>
    </lineage>
</organism>